<evidence type="ECO:0000256" key="2">
    <source>
        <dbReference type="SAM" id="MobiDB-lite"/>
    </source>
</evidence>
<dbReference type="EMBL" id="NHOQ01000017">
    <property type="protein sequence ID" value="PWA33771.1"/>
    <property type="molecule type" value="Genomic_DNA"/>
</dbReference>
<gene>
    <name evidence="3" type="ORF">CCH79_00017255</name>
</gene>
<sequence>MHGGSEPAGSSTHQGDGEPLLQLRRVGHRQSDRGGSGPDHGQLALHALCVPHNTHTHTPSHTPRQRSDHSGRSEHTHPDRRAQTHRSRNMWSAMTDGGSWRPGCSSCPRTMKIPSSSSSSCLPLCLLQAAMLLMLLMLIQMKPGSAAVLLCVWIKCVCVCVADEPVNPPPLLPHTKKERESASPSLSLSPVEPLSCGARSTLPAQTMNLLPPRPRPFGLAGGSSNILDPNETKSPKPPVFWLSSRGRCSSIQTGSEPSGCCGSAAALCSVTMGTLLSLPPGCRSTAAALKEPPEVPEEEEEEKKRRSVLLQALRCRKRLVALGSRGKSAPEGPKVRARPRQEEQMCIRRLVVQASTGELLRCLSDFLRRRCVKLKEFPSNRIVVWLRNVERALLLQGWQHQGFLSPASLVFIYLLCRDAVDEDTASEQELHATFLTCLYLAYCYLGNEISYPMKPFLVESSRDVFWERALEVIGRRSADMLRLNAEPRFFTEVFQDLKRHDDGGGGGSQKTTDQKMDDLD</sequence>
<feature type="compositionally biased region" description="Low complexity" evidence="2">
    <location>
        <begin position="182"/>
        <end position="192"/>
    </location>
</feature>
<dbReference type="Gene3D" id="1.10.472.10">
    <property type="entry name" value="Cyclin-like"/>
    <property type="match status" value="1"/>
</dbReference>
<feature type="region of interest" description="Disordered" evidence="2">
    <location>
        <begin position="169"/>
        <end position="192"/>
    </location>
</feature>
<dbReference type="PANTHER" id="PTHR23401">
    <property type="entry name" value="CYCLIN DEPENDANT KINASE-5 ACTIVATOR"/>
    <property type="match status" value="1"/>
</dbReference>
<comment type="similarity">
    <text evidence="1">Belongs to the cyclin-dependent kinase 5 activator family.</text>
</comment>
<feature type="compositionally biased region" description="Low complexity" evidence="2">
    <location>
        <begin position="52"/>
        <end position="62"/>
    </location>
</feature>
<proteinExistence type="inferred from homology"/>
<name>A0A315WD85_GAMAF</name>
<evidence type="ECO:0000313" key="3">
    <source>
        <dbReference type="EMBL" id="PWA33771.1"/>
    </source>
</evidence>
<dbReference type="GO" id="GO:0061575">
    <property type="term" value="F:cyclin-dependent protein serine/threonine kinase activator activity"/>
    <property type="evidence" value="ECO:0007669"/>
    <property type="project" value="InterPro"/>
</dbReference>
<evidence type="ECO:0008006" key="5">
    <source>
        <dbReference type="Google" id="ProtNLM"/>
    </source>
</evidence>
<dbReference type="Proteomes" id="UP000250572">
    <property type="component" value="Unassembled WGS sequence"/>
</dbReference>
<feature type="region of interest" description="Disordered" evidence="2">
    <location>
        <begin position="500"/>
        <end position="520"/>
    </location>
</feature>
<dbReference type="GO" id="GO:0005737">
    <property type="term" value="C:cytoplasm"/>
    <property type="evidence" value="ECO:0007669"/>
    <property type="project" value="TreeGrafter"/>
</dbReference>
<comment type="caution">
    <text evidence="3">The sequence shown here is derived from an EMBL/GenBank/DDBJ whole genome shotgun (WGS) entry which is preliminary data.</text>
</comment>
<feature type="compositionally biased region" description="Basic and acidic residues" evidence="2">
    <location>
        <begin position="65"/>
        <end position="82"/>
    </location>
</feature>
<dbReference type="STRING" id="33528.ENSGAFP00000000086"/>
<dbReference type="GO" id="GO:0016533">
    <property type="term" value="C:protein kinase 5 complex"/>
    <property type="evidence" value="ECO:0007669"/>
    <property type="project" value="InterPro"/>
</dbReference>
<accession>A0A315WD85</accession>
<dbReference type="Pfam" id="PF03261">
    <property type="entry name" value="CDK5_activator"/>
    <property type="match status" value="1"/>
</dbReference>
<dbReference type="SUPFAM" id="SSF47954">
    <property type="entry name" value="Cyclin-like"/>
    <property type="match status" value="1"/>
</dbReference>
<dbReference type="InterPro" id="IPR004944">
    <property type="entry name" value="CDK5_activator"/>
</dbReference>
<dbReference type="GO" id="GO:0007411">
    <property type="term" value="P:axon guidance"/>
    <property type="evidence" value="ECO:0007669"/>
    <property type="project" value="TreeGrafter"/>
</dbReference>
<dbReference type="PANTHER" id="PTHR23401:SF3">
    <property type="entry name" value="CYCLIN-DEPENDENT KINASE 5 ACTIVATOR 2"/>
    <property type="match status" value="1"/>
</dbReference>
<dbReference type="AlphaFoldDB" id="A0A315WD85"/>
<dbReference type="GO" id="GO:0030426">
    <property type="term" value="C:growth cone"/>
    <property type="evidence" value="ECO:0007669"/>
    <property type="project" value="TreeGrafter"/>
</dbReference>
<reference evidence="3 4" key="1">
    <citation type="journal article" date="2018" name="G3 (Bethesda)">
        <title>A High-Quality Reference Genome for the Invasive Mosquitofish Gambusia affinis Using a Chicago Library.</title>
        <authorList>
            <person name="Hoffberg S.L."/>
            <person name="Troendle N.J."/>
            <person name="Glenn T.C."/>
            <person name="Mahmud O."/>
            <person name="Louha S."/>
            <person name="Chalopin D."/>
            <person name="Bennetzen J.L."/>
            <person name="Mauricio R."/>
        </authorList>
    </citation>
    <scope>NUCLEOTIDE SEQUENCE [LARGE SCALE GENOMIC DNA]</scope>
    <source>
        <strain evidence="3">NE01/NJP1002.9</strain>
        <tissue evidence="3">Muscle</tissue>
    </source>
</reference>
<feature type="region of interest" description="Disordered" evidence="2">
    <location>
        <begin position="52"/>
        <end position="100"/>
    </location>
</feature>
<dbReference type="GO" id="GO:0019901">
    <property type="term" value="F:protein kinase binding"/>
    <property type="evidence" value="ECO:0007669"/>
    <property type="project" value="TreeGrafter"/>
</dbReference>
<protein>
    <recommendedName>
        <fullName evidence="5">Cyclin-dependent kinase 5 activator</fullName>
    </recommendedName>
</protein>
<evidence type="ECO:0000256" key="1">
    <source>
        <dbReference type="ARBA" id="ARBA00010175"/>
    </source>
</evidence>
<evidence type="ECO:0000313" key="4">
    <source>
        <dbReference type="Proteomes" id="UP000250572"/>
    </source>
</evidence>
<dbReference type="GO" id="GO:0007420">
    <property type="term" value="P:brain development"/>
    <property type="evidence" value="ECO:0007669"/>
    <property type="project" value="TreeGrafter"/>
</dbReference>
<keyword evidence="4" id="KW-1185">Reference proteome</keyword>
<dbReference type="InterPro" id="IPR036915">
    <property type="entry name" value="Cyclin-like_sf"/>
</dbReference>
<organism evidence="3 4">
    <name type="scientific">Gambusia affinis</name>
    <name type="common">Western mosquitofish</name>
    <name type="synonym">Heterandria affinis</name>
    <dbReference type="NCBI Taxonomy" id="33528"/>
    <lineage>
        <taxon>Eukaryota</taxon>
        <taxon>Metazoa</taxon>
        <taxon>Chordata</taxon>
        <taxon>Craniata</taxon>
        <taxon>Vertebrata</taxon>
        <taxon>Euteleostomi</taxon>
        <taxon>Actinopterygii</taxon>
        <taxon>Neopterygii</taxon>
        <taxon>Teleostei</taxon>
        <taxon>Neoteleostei</taxon>
        <taxon>Acanthomorphata</taxon>
        <taxon>Ovalentaria</taxon>
        <taxon>Atherinomorphae</taxon>
        <taxon>Cyprinodontiformes</taxon>
        <taxon>Poeciliidae</taxon>
        <taxon>Poeciliinae</taxon>
        <taxon>Gambusia</taxon>
    </lineage>
</organism>